<dbReference type="RefSeq" id="WP_142932743.1">
    <property type="nucleotide sequence ID" value="NZ_ML660167.1"/>
</dbReference>
<sequence>MKHEDIIAKKIELLQAGDGQNLPEEMQQLVDSSPELASEISFMEALWQADNHQPVEQPSQQMDARFYQMLSQTQSELNSAKPPLEATTKNKPDSTLSGWLTRLFNPQPLATMALLVMVFGLGYVTNNTSPEPTPHVSAVVSKLEQKIETLNTMVALNMLNDQSASGRLAGVSYSMSNQANGKVTQTLLQLLNSDSSSAVRLAIVDTVSQRLNEEKLQNQLLDSITKQDSPIVQIALIQLLLKDGSQTSKKQIYALLENNQLIDEVADYLNVIKTPAQEA</sequence>
<dbReference type="OrthoDB" id="6224280at2"/>
<dbReference type="AlphaFoldDB" id="A0A545U8M9"/>
<proteinExistence type="predicted"/>
<organism evidence="1 2">
    <name type="scientific">Aliikangiella coralliicola</name>
    <dbReference type="NCBI Taxonomy" id="2592383"/>
    <lineage>
        <taxon>Bacteria</taxon>
        <taxon>Pseudomonadati</taxon>
        <taxon>Pseudomonadota</taxon>
        <taxon>Gammaproteobacteria</taxon>
        <taxon>Oceanospirillales</taxon>
        <taxon>Pleioneaceae</taxon>
        <taxon>Aliikangiella</taxon>
    </lineage>
</organism>
<evidence type="ECO:0000313" key="1">
    <source>
        <dbReference type="EMBL" id="TQV85824.1"/>
    </source>
</evidence>
<evidence type="ECO:0000313" key="2">
    <source>
        <dbReference type="Proteomes" id="UP000315439"/>
    </source>
</evidence>
<gene>
    <name evidence="1" type="ORF">FLL46_18025</name>
</gene>
<accession>A0A545U8M9</accession>
<dbReference type="Proteomes" id="UP000315439">
    <property type="component" value="Unassembled WGS sequence"/>
</dbReference>
<name>A0A545U8M9_9GAMM</name>
<reference evidence="1 2" key="1">
    <citation type="submission" date="2019-07" db="EMBL/GenBank/DDBJ databases">
        <title>Draft genome for Aliikangiella sp. M105.</title>
        <authorList>
            <person name="Wang G."/>
        </authorList>
    </citation>
    <scope>NUCLEOTIDE SEQUENCE [LARGE SCALE GENOMIC DNA]</scope>
    <source>
        <strain evidence="1 2">M105</strain>
    </source>
</reference>
<comment type="caution">
    <text evidence="1">The sequence shown here is derived from an EMBL/GenBank/DDBJ whole genome shotgun (WGS) entry which is preliminary data.</text>
</comment>
<protein>
    <recommendedName>
        <fullName evidence="3">HEAT repeat domain-containing protein</fullName>
    </recommendedName>
</protein>
<dbReference type="EMBL" id="VIKS01000011">
    <property type="protein sequence ID" value="TQV85824.1"/>
    <property type="molecule type" value="Genomic_DNA"/>
</dbReference>
<keyword evidence="2" id="KW-1185">Reference proteome</keyword>
<evidence type="ECO:0008006" key="3">
    <source>
        <dbReference type="Google" id="ProtNLM"/>
    </source>
</evidence>